<evidence type="ECO:0000313" key="1">
    <source>
        <dbReference type="EMBL" id="RIH86672.1"/>
    </source>
</evidence>
<sequence length="241" mass="26240">MVFLPGLLAPPAGFRSLREGLEGLRCLELTPRATPSEQLEAWRAEVPPGAHVVAFAEASWAGTQVAAHGQARSLTLLSPILRVDAALRARLGALEEARRRGLEAFVTAAKPWLFGPVLLEHGQEAIAAWAEGLREGDLERWLRALSELPDGRKALRLLRCPVLVVIGAEDVFTPSRYAQEAVEWVPDQRAMRVSLEATGHLAPWENPAEALAVLSAFLHDAEGFLQGPPSWHDGLDELPVL</sequence>
<dbReference type="Proteomes" id="UP000265341">
    <property type="component" value="Unassembled WGS sequence"/>
</dbReference>
<proteinExistence type="predicted"/>
<accession>A0A399EVU7</accession>
<protein>
    <submittedName>
        <fullName evidence="1">3-oxoadipate enol-lactonase</fullName>
    </submittedName>
</protein>
<dbReference type="AlphaFoldDB" id="A0A399EVU7"/>
<gene>
    <name evidence="1" type="ORF">Mrose_01663</name>
</gene>
<comment type="caution">
    <text evidence="1">The sequence shown here is derived from an EMBL/GenBank/DDBJ whole genome shotgun (WGS) entry which is preliminary data.</text>
</comment>
<dbReference type="EMBL" id="QWLA01000027">
    <property type="protein sequence ID" value="RIH86672.1"/>
    <property type="molecule type" value="Genomic_DNA"/>
</dbReference>
<keyword evidence="2" id="KW-1185">Reference proteome</keyword>
<name>A0A399EVU7_9DEIN</name>
<dbReference type="InterPro" id="IPR029058">
    <property type="entry name" value="AB_hydrolase_fold"/>
</dbReference>
<dbReference type="SUPFAM" id="SSF53474">
    <property type="entry name" value="alpha/beta-Hydrolases"/>
    <property type="match status" value="1"/>
</dbReference>
<evidence type="ECO:0000313" key="2">
    <source>
        <dbReference type="Proteomes" id="UP000265341"/>
    </source>
</evidence>
<reference evidence="1 2" key="1">
    <citation type="submission" date="2018-08" db="EMBL/GenBank/DDBJ databases">
        <title>Meiothermus roseus NBRC 110900 genome sequencing project.</title>
        <authorList>
            <person name="Da Costa M.S."/>
            <person name="Albuquerque L."/>
            <person name="Raposo P."/>
            <person name="Froufe H.J.C."/>
            <person name="Barroso C.S."/>
            <person name="Egas C."/>
        </authorList>
    </citation>
    <scope>NUCLEOTIDE SEQUENCE [LARGE SCALE GENOMIC DNA]</scope>
    <source>
        <strain evidence="1 2">NBRC 110900</strain>
    </source>
</reference>
<dbReference type="Gene3D" id="3.40.50.1820">
    <property type="entry name" value="alpha/beta hydrolase"/>
    <property type="match status" value="1"/>
</dbReference>
<organism evidence="1 2">
    <name type="scientific">Calidithermus roseus</name>
    <dbReference type="NCBI Taxonomy" id="1644118"/>
    <lineage>
        <taxon>Bacteria</taxon>
        <taxon>Thermotogati</taxon>
        <taxon>Deinococcota</taxon>
        <taxon>Deinococci</taxon>
        <taxon>Thermales</taxon>
        <taxon>Thermaceae</taxon>
        <taxon>Calidithermus</taxon>
    </lineage>
</organism>